<dbReference type="GO" id="GO:0051536">
    <property type="term" value="F:iron-sulfur cluster binding"/>
    <property type="evidence" value="ECO:0007669"/>
    <property type="project" value="UniProtKB-KW"/>
</dbReference>
<keyword evidence="6" id="KW-0670">Pyruvate</keyword>
<evidence type="ECO:0000256" key="4">
    <source>
        <dbReference type="ARBA" id="ARBA00023014"/>
    </source>
</evidence>
<evidence type="ECO:0000256" key="2">
    <source>
        <dbReference type="ARBA" id="ARBA00023002"/>
    </source>
</evidence>
<keyword evidence="7" id="KW-1185">Reference proteome</keyword>
<dbReference type="Gene3D" id="3.30.70.20">
    <property type="match status" value="1"/>
</dbReference>
<dbReference type="Proteomes" id="UP000295711">
    <property type="component" value="Unassembled WGS sequence"/>
</dbReference>
<accession>A0A4R2LCB3</accession>
<evidence type="ECO:0000256" key="3">
    <source>
        <dbReference type="ARBA" id="ARBA00023004"/>
    </source>
</evidence>
<dbReference type="InterPro" id="IPR051626">
    <property type="entry name" value="Oxidoreductase_gamma_subunit"/>
</dbReference>
<dbReference type="PROSITE" id="PS51379">
    <property type="entry name" value="4FE4S_FER_2"/>
    <property type="match status" value="2"/>
</dbReference>
<dbReference type="Pfam" id="PF14697">
    <property type="entry name" value="Fer4_21"/>
    <property type="match status" value="1"/>
</dbReference>
<dbReference type="Gene3D" id="3.40.920.10">
    <property type="entry name" value="Pyruvate-ferredoxin oxidoreductase, PFOR, domain III"/>
    <property type="match status" value="1"/>
</dbReference>
<feature type="domain" description="4Fe-4S ferredoxin-type" evidence="5">
    <location>
        <begin position="252"/>
        <end position="281"/>
    </location>
</feature>
<dbReference type="InterPro" id="IPR017896">
    <property type="entry name" value="4Fe4S_Fe-S-bd"/>
</dbReference>
<protein>
    <submittedName>
        <fullName evidence="6">Pyruvate ferredoxin oxidoreductase gamma subunit</fullName>
    </submittedName>
</protein>
<evidence type="ECO:0000256" key="1">
    <source>
        <dbReference type="ARBA" id="ARBA00022723"/>
    </source>
</evidence>
<comment type="caution">
    <text evidence="6">The sequence shown here is derived from an EMBL/GenBank/DDBJ whole genome shotgun (WGS) entry which is preliminary data.</text>
</comment>
<sequence length="366" mass="40985">MKDKAYFEIRLESLGGLGANLCGKMLGELGVKYLGLNGAAFSSYGSEKRGSPVSSFIRWCDGDKEILINSPVREPDILGIFQENILMKYPWPDILEMPRKMVINTQKNAEALIQNYPWLSGEIYYLDGISIAMRTKSRINMIMLGAMMKALEDEDIVKGQNRESRDFMSCGRKLIEETVGKKYPDLLEINQNGFMAGYEMVRQFRGKGNGGIIPEGHQEKLIWGYENAPIGGINPLAGSMASNDLSPSRSGYMPLFDESKCIHCGLCDSTCPDMVFQFKKGTYKGKEQMMNRGLDYHYCKGCLRCVSVCPVNALVVGVEAEHPDPQWFVPDKDLVASNIHWTQKASDGWITGESYMSERRNDGGVR</sequence>
<dbReference type="GO" id="GO:0046872">
    <property type="term" value="F:metal ion binding"/>
    <property type="evidence" value="ECO:0007669"/>
    <property type="project" value="UniProtKB-KW"/>
</dbReference>
<evidence type="ECO:0000313" key="6">
    <source>
        <dbReference type="EMBL" id="TCO85356.1"/>
    </source>
</evidence>
<organism evidence="6 7">
    <name type="scientific">Frisingicoccus caecimuris</name>
    <dbReference type="NCBI Taxonomy" id="1796636"/>
    <lineage>
        <taxon>Bacteria</taxon>
        <taxon>Bacillati</taxon>
        <taxon>Bacillota</taxon>
        <taxon>Clostridia</taxon>
        <taxon>Lachnospirales</taxon>
        <taxon>Lachnospiraceae</taxon>
        <taxon>Frisingicoccus</taxon>
    </lineage>
</organism>
<dbReference type="SUPFAM" id="SSF54862">
    <property type="entry name" value="4Fe-4S ferredoxins"/>
    <property type="match status" value="1"/>
</dbReference>
<dbReference type="PANTHER" id="PTHR43366">
    <property type="entry name" value="PYRUVATE SYNTHASE SUBUNIT PORC"/>
    <property type="match status" value="1"/>
</dbReference>
<dbReference type="GO" id="GO:0016903">
    <property type="term" value="F:oxidoreductase activity, acting on the aldehyde or oxo group of donors"/>
    <property type="evidence" value="ECO:0007669"/>
    <property type="project" value="InterPro"/>
</dbReference>
<keyword evidence="4" id="KW-0411">Iron-sulfur</keyword>
<dbReference type="AlphaFoldDB" id="A0A4R2LCB3"/>
<name>A0A4R2LCB3_9FIRM</name>
<dbReference type="InterPro" id="IPR019752">
    <property type="entry name" value="Pyrv/ketoisovalerate_OxRed_cat"/>
</dbReference>
<dbReference type="OrthoDB" id="9794954at2"/>
<dbReference type="InterPro" id="IPR017900">
    <property type="entry name" value="4Fe4S_Fe_S_CS"/>
</dbReference>
<dbReference type="SUPFAM" id="SSF53323">
    <property type="entry name" value="Pyruvate-ferredoxin oxidoreductase, PFOR, domain III"/>
    <property type="match status" value="1"/>
</dbReference>
<feature type="domain" description="4Fe-4S ferredoxin-type" evidence="5">
    <location>
        <begin position="290"/>
        <end position="319"/>
    </location>
</feature>
<dbReference type="PROSITE" id="PS00198">
    <property type="entry name" value="4FE4S_FER_1"/>
    <property type="match status" value="1"/>
</dbReference>
<evidence type="ECO:0000259" key="5">
    <source>
        <dbReference type="PROSITE" id="PS51379"/>
    </source>
</evidence>
<dbReference type="RefSeq" id="WP_132089533.1">
    <property type="nucleotide sequence ID" value="NZ_JANKAQ010000003.1"/>
</dbReference>
<dbReference type="PANTHER" id="PTHR43366:SF1">
    <property type="entry name" value="PYRUVATE SYNTHASE SUBUNIT PORC"/>
    <property type="match status" value="1"/>
</dbReference>
<reference evidence="6 7" key="1">
    <citation type="submission" date="2019-03" db="EMBL/GenBank/DDBJ databases">
        <title>Genomic Encyclopedia of Type Strains, Phase IV (KMG-IV): sequencing the most valuable type-strain genomes for metagenomic binning, comparative biology and taxonomic classification.</title>
        <authorList>
            <person name="Goeker M."/>
        </authorList>
    </citation>
    <scope>NUCLEOTIDE SEQUENCE [LARGE SCALE GENOMIC DNA]</scope>
    <source>
        <strain evidence="6 7">DSM 28559</strain>
    </source>
</reference>
<proteinExistence type="predicted"/>
<dbReference type="Pfam" id="PF01558">
    <property type="entry name" value="POR"/>
    <property type="match status" value="1"/>
</dbReference>
<dbReference type="EMBL" id="SLXA01000003">
    <property type="protein sequence ID" value="TCO85356.1"/>
    <property type="molecule type" value="Genomic_DNA"/>
</dbReference>
<keyword evidence="1" id="KW-0479">Metal-binding</keyword>
<gene>
    <name evidence="6" type="ORF">EV212_10377</name>
</gene>
<evidence type="ECO:0000313" key="7">
    <source>
        <dbReference type="Proteomes" id="UP000295711"/>
    </source>
</evidence>
<keyword evidence="2" id="KW-0560">Oxidoreductase</keyword>
<dbReference type="InterPro" id="IPR002869">
    <property type="entry name" value="Pyrv_flavodox_OxRed_cen"/>
</dbReference>
<keyword evidence="3" id="KW-0408">Iron</keyword>